<evidence type="ECO:0000313" key="9">
    <source>
        <dbReference type="Proteomes" id="UP000011087"/>
    </source>
</evidence>
<comment type="subcellular location">
    <subcellularLocation>
        <location evidence="1">Plastid</location>
        <location evidence="1">Chloroplast</location>
    </subcellularLocation>
</comment>
<dbReference type="GO" id="GO:0005525">
    <property type="term" value="F:GTP binding"/>
    <property type="evidence" value="ECO:0007669"/>
    <property type="project" value="UniProtKB-KW"/>
</dbReference>
<evidence type="ECO:0000256" key="5">
    <source>
        <dbReference type="ARBA" id="ARBA00023134"/>
    </source>
</evidence>
<evidence type="ECO:0000313" key="8">
    <source>
        <dbReference type="EnsemblProtists" id="EKX48179"/>
    </source>
</evidence>
<accession>L1JJ46</accession>
<dbReference type="InterPro" id="IPR027417">
    <property type="entry name" value="P-loop_NTPase"/>
</dbReference>
<feature type="domain" description="G" evidence="6">
    <location>
        <begin position="12"/>
        <end position="75"/>
    </location>
</feature>
<evidence type="ECO:0000256" key="1">
    <source>
        <dbReference type="ARBA" id="ARBA00004229"/>
    </source>
</evidence>
<reference evidence="7 9" key="1">
    <citation type="journal article" date="2012" name="Nature">
        <title>Algal genomes reveal evolutionary mosaicism and the fate of nucleomorphs.</title>
        <authorList>
            <consortium name="DOE Joint Genome Institute"/>
            <person name="Curtis B.A."/>
            <person name="Tanifuji G."/>
            <person name="Burki F."/>
            <person name="Gruber A."/>
            <person name="Irimia M."/>
            <person name="Maruyama S."/>
            <person name="Arias M.C."/>
            <person name="Ball S.G."/>
            <person name="Gile G.H."/>
            <person name="Hirakawa Y."/>
            <person name="Hopkins J.F."/>
            <person name="Kuo A."/>
            <person name="Rensing S.A."/>
            <person name="Schmutz J."/>
            <person name="Symeonidi A."/>
            <person name="Elias M."/>
            <person name="Eveleigh R.J."/>
            <person name="Herman E.K."/>
            <person name="Klute M.J."/>
            <person name="Nakayama T."/>
            <person name="Obornik M."/>
            <person name="Reyes-Prieto A."/>
            <person name="Armbrust E.V."/>
            <person name="Aves S.J."/>
            <person name="Beiko R.G."/>
            <person name="Coutinho P."/>
            <person name="Dacks J.B."/>
            <person name="Durnford D.G."/>
            <person name="Fast N.M."/>
            <person name="Green B.R."/>
            <person name="Grisdale C.J."/>
            <person name="Hempel F."/>
            <person name="Henrissat B."/>
            <person name="Hoppner M.P."/>
            <person name="Ishida K."/>
            <person name="Kim E."/>
            <person name="Koreny L."/>
            <person name="Kroth P.G."/>
            <person name="Liu Y."/>
            <person name="Malik S.B."/>
            <person name="Maier U.G."/>
            <person name="McRose D."/>
            <person name="Mock T."/>
            <person name="Neilson J.A."/>
            <person name="Onodera N.T."/>
            <person name="Poole A.M."/>
            <person name="Pritham E.J."/>
            <person name="Richards T.A."/>
            <person name="Rocap G."/>
            <person name="Roy S.W."/>
            <person name="Sarai C."/>
            <person name="Schaack S."/>
            <person name="Shirato S."/>
            <person name="Slamovits C.H."/>
            <person name="Spencer D.F."/>
            <person name="Suzuki S."/>
            <person name="Worden A.Z."/>
            <person name="Zauner S."/>
            <person name="Barry K."/>
            <person name="Bell C."/>
            <person name="Bharti A.K."/>
            <person name="Crow J.A."/>
            <person name="Grimwood J."/>
            <person name="Kramer R."/>
            <person name="Lindquist E."/>
            <person name="Lucas S."/>
            <person name="Salamov A."/>
            <person name="McFadden G.I."/>
            <person name="Lane C.E."/>
            <person name="Keeling P.J."/>
            <person name="Gray M.W."/>
            <person name="Grigoriev I.V."/>
            <person name="Archibald J.M."/>
        </authorList>
    </citation>
    <scope>NUCLEOTIDE SEQUENCE</scope>
    <source>
        <strain evidence="7 9">CCMP2712</strain>
    </source>
</reference>
<dbReference type="EnsemblProtists" id="EKX48179">
    <property type="protein sequence ID" value="EKX48179"/>
    <property type="gene ID" value="GUITHDRAFT_86182"/>
</dbReference>
<dbReference type="PRINTS" id="PR00326">
    <property type="entry name" value="GTP1OBG"/>
</dbReference>
<dbReference type="OrthoDB" id="61815at2759"/>
<dbReference type="eggNOG" id="KOG1424">
    <property type="taxonomic scope" value="Eukaryota"/>
</dbReference>
<dbReference type="GeneID" id="17304624"/>
<reference evidence="9" key="2">
    <citation type="submission" date="2012-11" db="EMBL/GenBank/DDBJ databases">
        <authorList>
            <person name="Kuo A."/>
            <person name="Curtis B.A."/>
            <person name="Tanifuji G."/>
            <person name="Burki F."/>
            <person name="Gruber A."/>
            <person name="Irimia M."/>
            <person name="Maruyama S."/>
            <person name="Arias M.C."/>
            <person name="Ball S.G."/>
            <person name="Gile G.H."/>
            <person name="Hirakawa Y."/>
            <person name="Hopkins J.F."/>
            <person name="Rensing S.A."/>
            <person name="Schmutz J."/>
            <person name="Symeonidi A."/>
            <person name="Elias M."/>
            <person name="Eveleigh R.J."/>
            <person name="Herman E.K."/>
            <person name="Klute M.J."/>
            <person name="Nakayama T."/>
            <person name="Obornik M."/>
            <person name="Reyes-Prieto A."/>
            <person name="Armbrust E.V."/>
            <person name="Aves S.J."/>
            <person name="Beiko R.G."/>
            <person name="Coutinho P."/>
            <person name="Dacks J.B."/>
            <person name="Durnford D.G."/>
            <person name="Fast N.M."/>
            <person name="Green B.R."/>
            <person name="Grisdale C."/>
            <person name="Hempe F."/>
            <person name="Henrissat B."/>
            <person name="Hoppner M.P."/>
            <person name="Ishida K.-I."/>
            <person name="Kim E."/>
            <person name="Koreny L."/>
            <person name="Kroth P.G."/>
            <person name="Liu Y."/>
            <person name="Malik S.-B."/>
            <person name="Maier U.G."/>
            <person name="McRose D."/>
            <person name="Mock T."/>
            <person name="Neilson J.A."/>
            <person name="Onodera N.T."/>
            <person name="Poole A.M."/>
            <person name="Pritham E.J."/>
            <person name="Richards T.A."/>
            <person name="Rocap G."/>
            <person name="Roy S.W."/>
            <person name="Sarai C."/>
            <person name="Schaack S."/>
            <person name="Shirato S."/>
            <person name="Slamovits C.H."/>
            <person name="Spencer D.F."/>
            <person name="Suzuki S."/>
            <person name="Worden A.Z."/>
            <person name="Zauner S."/>
            <person name="Barry K."/>
            <person name="Bell C."/>
            <person name="Bharti A.K."/>
            <person name="Crow J.A."/>
            <person name="Grimwood J."/>
            <person name="Kramer R."/>
            <person name="Lindquist E."/>
            <person name="Lucas S."/>
            <person name="Salamov A."/>
            <person name="McFadden G.I."/>
            <person name="Lane C.E."/>
            <person name="Keeling P.J."/>
            <person name="Gray M.W."/>
            <person name="Grigoriev I.V."/>
            <person name="Archibald J.M."/>
        </authorList>
    </citation>
    <scope>NUCLEOTIDE SEQUENCE</scope>
    <source>
        <strain evidence="9">CCMP2712</strain>
    </source>
</reference>
<name>L1JJ46_GUITC</name>
<keyword evidence="3" id="KW-0547">Nucleotide-binding</keyword>
<keyword evidence="2" id="KW-0963">Cytoplasm</keyword>
<dbReference type="Proteomes" id="UP000011087">
    <property type="component" value="Unassembled WGS sequence"/>
</dbReference>
<dbReference type="InterPro" id="IPR043358">
    <property type="entry name" value="GNL1-like"/>
</dbReference>
<dbReference type="AlphaFoldDB" id="L1JJ46"/>
<dbReference type="RefSeq" id="XP_005835159.1">
    <property type="nucleotide sequence ID" value="XM_005835102.1"/>
</dbReference>
<gene>
    <name evidence="7" type="ORF">GUITHDRAFT_86182</name>
</gene>
<dbReference type="InterPro" id="IPR006073">
    <property type="entry name" value="GTP-bd"/>
</dbReference>
<evidence type="ECO:0000259" key="6">
    <source>
        <dbReference type="Pfam" id="PF01926"/>
    </source>
</evidence>
<dbReference type="Pfam" id="PF01926">
    <property type="entry name" value="MMR_HSR1"/>
    <property type="match status" value="1"/>
</dbReference>
<dbReference type="PANTHER" id="PTHR45709:SF2">
    <property type="entry name" value="LARGE SUBUNIT GTPASE 1 HOMOLOG"/>
    <property type="match status" value="1"/>
</dbReference>
<evidence type="ECO:0000256" key="3">
    <source>
        <dbReference type="ARBA" id="ARBA00022741"/>
    </source>
</evidence>
<dbReference type="GO" id="GO:0003924">
    <property type="term" value="F:GTPase activity"/>
    <property type="evidence" value="ECO:0007669"/>
    <property type="project" value="InterPro"/>
</dbReference>
<keyword evidence="5" id="KW-0342">GTP-binding</keyword>
<organism evidence="7">
    <name type="scientific">Guillardia theta (strain CCMP2712)</name>
    <name type="common">Cryptophyte</name>
    <dbReference type="NCBI Taxonomy" id="905079"/>
    <lineage>
        <taxon>Eukaryota</taxon>
        <taxon>Cryptophyceae</taxon>
        <taxon>Pyrenomonadales</taxon>
        <taxon>Geminigeraceae</taxon>
        <taxon>Guillardia</taxon>
    </lineage>
</organism>
<dbReference type="PANTHER" id="PTHR45709">
    <property type="entry name" value="LARGE SUBUNIT GTPASE 1 HOMOLOG-RELATED"/>
    <property type="match status" value="1"/>
</dbReference>
<dbReference type="EMBL" id="JH992987">
    <property type="protein sequence ID" value="EKX48179.1"/>
    <property type="molecule type" value="Genomic_DNA"/>
</dbReference>
<sequence>MLLSAGNHQRLTVGFVGYPNVGKSSVINSLIAAGREEGDRRISVAHGPSPGKTKHLQTIFVRKNICLCDCPGIVFPSVINSKADLVCNGVLSIHTLRDVVEPLQLVCESVPRKVMERHCGLAIPTKLNTPVRARNAQDMVRAIRLERLGQQMICDTPANNQNEVYTADDLLRILCMRRKFYQQNSGNLDLRTGGIMILRDYIQGQLQHWKLPPGL</sequence>
<dbReference type="PaxDb" id="55529-EKX48179"/>
<dbReference type="SUPFAM" id="SSF52540">
    <property type="entry name" value="P-loop containing nucleoside triphosphate hydrolases"/>
    <property type="match status" value="1"/>
</dbReference>
<evidence type="ECO:0000313" key="7">
    <source>
        <dbReference type="EMBL" id="EKX48179.1"/>
    </source>
</evidence>
<dbReference type="GO" id="GO:0005829">
    <property type="term" value="C:cytosol"/>
    <property type="evidence" value="ECO:0007669"/>
    <property type="project" value="TreeGrafter"/>
</dbReference>
<dbReference type="Gene3D" id="3.40.50.300">
    <property type="entry name" value="P-loop containing nucleotide triphosphate hydrolases"/>
    <property type="match status" value="1"/>
</dbReference>
<dbReference type="STRING" id="905079.L1JJ46"/>
<dbReference type="GO" id="GO:0009507">
    <property type="term" value="C:chloroplast"/>
    <property type="evidence" value="ECO:0007669"/>
    <property type="project" value="UniProtKB-SubCell"/>
</dbReference>
<protein>
    <recommendedName>
        <fullName evidence="6">G domain-containing protein</fullName>
    </recommendedName>
</protein>
<evidence type="ECO:0000256" key="2">
    <source>
        <dbReference type="ARBA" id="ARBA00022490"/>
    </source>
</evidence>
<reference evidence="8" key="3">
    <citation type="submission" date="2015-06" db="UniProtKB">
        <authorList>
            <consortium name="EnsemblProtists"/>
        </authorList>
    </citation>
    <scope>IDENTIFICATION</scope>
</reference>
<keyword evidence="4" id="KW-0378">Hydrolase</keyword>
<keyword evidence="9" id="KW-1185">Reference proteome</keyword>
<dbReference type="KEGG" id="gtt:GUITHDRAFT_86182"/>
<dbReference type="HOGENOM" id="CLU_1285428_0_0_1"/>
<evidence type="ECO:0000256" key="4">
    <source>
        <dbReference type="ARBA" id="ARBA00022801"/>
    </source>
</evidence>
<proteinExistence type="predicted"/>